<evidence type="ECO:0000313" key="2">
    <source>
        <dbReference type="EMBL" id="PMC52399.1"/>
    </source>
</evidence>
<keyword evidence="1" id="KW-0812">Transmembrane</keyword>
<reference evidence="3 5" key="2">
    <citation type="submission" date="2019-11" db="EMBL/GenBank/DDBJ databases">
        <title>FDA dAtabase for Regulatory Grade micrObial Sequences (FDA-ARGOS): Supporting development and validation of Infectious Disease Dx tests.</title>
        <authorList>
            <person name="Turner S."/>
            <person name="Byrd R."/>
            <person name="Tallon L."/>
            <person name="Sadzewicz L."/>
            <person name="Vavikolanu K."/>
            <person name="Mehta A."/>
            <person name="Aluvathingal J."/>
            <person name="Nadendla S."/>
            <person name="Myers T."/>
            <person name="Yan Y."/>
            <person name="Sichtig H."/>
        </authorList>
    </citation>
    <scope>NUCLEOTIDE SEQUENCE [LARGE SCALE GENOMIC DNA]</scope>
    <source>
        <strain evidence="3 5">FDAARGOS_742</strain>
    </source>
</reference>
<protein>
    <submittedName>
        <fullName evidence="2">Uncharacterized protein</fullName>
    </submittedName>
</protein>
<organism evidence="2 4">
    <name type="scientific">Gemella sanguinis</name>
    <dbReference type="NCBI Taxonomy" id="84135"/>
    <lineage>
        <taxon>Bacteria</taxon>
        <taxon>Bacillati</taxon>
        <taxon>Bacillota</taxon>
        <taxon>Bacilli</taxon>
        <taxon>Bacillales</taxon>
        <taxon>Gemellaceae</taxon>
        <taxon>Gemella</taxon>
    </lineage>
</organism>
<dbReference type="GeneID" id="84802276"/>
<dbReference type="EMBL" id="PNGT01000004">
    <property type="protein sequence ID" value="PMC52399.1"/>
    <property type="molecule type" value="Genomic_DNA"/>
</dbReference>
<feature type="transmembrane region" description="Helical" evidence="1">
    <location>
        <begin position="33"/>
        <end position="50"/>
    </location>
</feature>
<keyword evidence="1" id="KW-1133">Transmembrane helix</keyword>
<feature type="transmembrane region" description="Helical" evidence="1">
    <location>
        <begin position="57"/>
        <end position="76"/>
    </location>
</feature>
<evidence type="ECO:0000313" key="3">
    <source>
        <dbReference type="EMBL" id="QGS07372.1"/>
    </source>
</evidence>
<dbReference type="AlphaFoldDB" id="A0A2N6SEV0"/>
<keyword evidence="1" id="KW-0472">Membrane</keyword>
<dbReference type="Proteomes" id="UP000235670">
    <property type="component" value="Unassembled WGS sequence"/>
</dbReference>
<proteinExistence type="predicted"/>
<keyword evidence="5" id="KW-1185">Reference proteome</keyword>
<gene>
    <name evidence="2" type="ORF">CJ218_04545</name>
    <name evidence="3" type="ORF">FOC50_03270</name>
</gene>
<reference evidence="2 4" key="1">
    <citation type="submission" date="2017-09" db="EMBL/GenBank/DDBJ databases">
        <title>Bacterial strain isolated from the female urinary microbiota.</title>
        <authorList>
            <person name="Thomas-White K."/>
            <person name="Kumar N."/>
            <person name="Forster S."/>
            <person name="Putonti C."/>
            <person name="Lawley T."/>
            <person name="Wolfe A.J."/>
        </authorList>
    </citation>
    <scope>NUCLEOTIDE SEQUENCE [LARGE SCALE GENOMIC DNA]</scope>
    <source>
        <strain evidence="2 4">UMB0186</strain>
    </source>
</reference>
<evidence type="ECO:0000313" key="5">
    <source>
        <dbReference type="Proteomes" id="UP000427636"/>
    </source>
</evidence>
<name>A0A2N6SEV0_9BACL</name>
<evidence type="ECO:0000313" key="4">
    <source>
        <dbReference type="Proteomes" id="UP000235670"/>
    </source>
</evidence>
<sequence length="109" mass="12391">MKKILITKKTSMISTFILTATLSYLLYNYTLLGVALASIYILATGILNCKYKTNNKLINYTSIIFATLMIIFISINNNLPPLKINMILIAELIFFVYYSSSDSFLEIKN</sequence>
<dbReference type="RefSeq" id="WP_006364010.1">
    <property type="nucleotide sequence ID" value="NZ_CAUTAO010000007.1"/>
</dbReference>
<dbReference type="EMBL" id="CP046313">
    <property type="protein sequence ID" value="QGS07372.1"/>
    <property type="molecule type" value="Genomic_DNA"/>
</dbReference>
<dbReference type="Proteomes" id="UP000427636">
    <property type="component" value="Chromosome"/>
</dbReference>
<accession>A0A2N6SEV0</accession>
<evidence type="ECO:0000256" key="1">
    <source>
        <dbReference type="SAM" id="Phobius"/>
    </source>
</evidence>